<evidence type="ECO:0000313" key="2">
    <source>
        <dbReference type="Proteomes" id="UP000199256"/>
    </source>
</evidence>
<protein>
    <submittedName>
        <fullName evidence="1">Uncharacterized protein</fullName>
    </submittedName>
</protein>
<dbReference type="Proteomes" id="UP000199256">
    <property type="component" value="Unassembled WGS sequence"/>
</dbReference>
<dbReference type="STRING" id="1396821.SAMN05444515_106130"/>
<sequence>MIHPQNLLQSLQRALPPIEQDIAQYLESQPELTAHLEAEYQKAVEAGRTAEHPVAWRDAQITQAAVAWVITCVFVRFLEDNQLLDEPLLAGPVERDDGSHPLQLARERLTAYFNEHPTHGEREYLLSLFEDLARQPVLDALLDRSSGTAKRKSDSIHAVK</sequence>
<evidence type="ECO:0000313" key="1">
    <source>
        <dbReference type="EMBL" id="SEK90839.1"/>
    </source>
</evidence>
<proteinExistence type="predicted"/>
<dbReference type="OrthoDB" id="9782445at2"/>
<accession>A0A1H7KVL1</accession>
<gene>
    <name evidence="1" type="ORF">SAMN05444515_106130</name>
</gene>
<organism evidence="1 2">
    <name type="scientific">Ectothiorhodospira marina</name>
    <dbReference type="NCBI Taxonomy" id="1396821"/>
    <lineage>
        <taxon>Bacteria</taxon>
        <taxon>Pseudomonadati</taxon>
        <taxon>Pseudomonadota</taxon>
        <taxon>Gammaproteobacteria</taxon>
        <taxon>Chromatiales</taxon>
        <taxon>Ectothiorhodospiraceae</taxon>
        <taxon>Ectothiorhodospira</taxon>
    </lineage>
</organism>
<dbReference type="EMBL" id="FOAA01000006">
    <property type="protein sequence ID" value="SEK90839.1"/>
    <property type="molecule type" value="Genomic_DNA"/>
</dbReference>
<dbReference type="RefSeq" id="WP_143050443.1">
    <property type="nucleotide sequence ID" value="NZ_FOAA01000006.1"/>
</dbReference>
<name>A0A1H7KVL1_9GAMM</name>
<reference evidence="2" key="1">
    <citation type="submission" date="2016-10" db="EMBL/GenBank/DDBJ databases">
        <authorList>
            <person name="Varghese N."/>
            <person name="Submissions S."/>
        </authorList>
    </citation>
    <scope>NUCLEOTIDE SEQUENCE [LARGE SCALE GENOMIC DNA]</scope>
    <source>
        <strain evidence="2">DSM 241</strain>
    </source>
</reference>
<keyword evidence="2" id="KW-1185">Reference proteome</keyword>
<dbReference type="AlphaFoldDB" id="A0A1H7KVL1"/>